<dbReference type="Pfam" id="PF02571">
    <property type="entry name" value="CbiJ"/>
    <property type="match status" value="1"/>
</dbReference>
<comment type="caution">
    <text evidence="4">The sequence shown here is derived from an EMBL/GenBank/DDBJ whole genome shotgun (WGS) entry which is preliminary data.</text>
</comment>
<dbReference type="PROSITE" id="PS51014">
    <property type="entry name" value="COBK_CBIJ"/>
    <property type="match status" value="1"/>
</dbReference>
<keyword evidence="5" id="KW-1185">Reference proteome</keyword>
<accession>A0ABU5HXC3</accession>
<keyword evidence="3 4" id="KW-0560">Oxidoreductase</keyword>
<reference evidence="4 5" key="1">
    <citation type="submission" date="2023-12" db="EMBL/GenBank/DDBJ databases">
        <title>Description of Novel Strain Fulvimarina sp. 2208YS6-2-32 isolated from Uroteuthis (Photololigo) edulis.</title>
        <authorList>
            <person name="Park J.-S."/>
        </authorList>
    </citation>
    <scope>NUCLEOTIDE SEQUENCE [LARGE SCALE GENOMIC DNA]</scope>
    <source>
        <strain evidence="4 5">2208YS6-2-32</strain>
    </source>
</reference>
<dbReference type="EMBL" id="JAXLPB010000001">
    <property type="protein sequence ID" value="MDY8107792.1"/>
    <property type="molecule type" value="Genomic_DNA"/>
</dbReference>
<evidence type="ECO:0000313" key="5">
    <source>
        <dbReference type="Proteomes" id="UP001294412"/>
    </source>
</evidence>
<keyword evidence="2" id="KW-0169">Cobalamin biosynthesis</keyword>
<evidence type="ECO:0000256" key="3">
    <source>
        <dbReference type="ARBA" id="ARBA00023002"/>
    </source>
</evidence>
<evidence type="ECO:0000313" key="4">
    <source>
        <dbReference type="EMBL" id="MDY8107792.1"/>
    </source>
</evidence>
<dbReference type="EC" id="1.3.1.106" evidence="4"/>
<gene>
    <name evidence="4" type="ORF">U0C82_01350</name>
</gene>
<protein>
    <submittedName>
        <fullName evidence="4">Cobalt-precorrin-6A reductase</fullName>
        <ecNumber evidence="4">1.3.1.106</ecNumber>
    </submittedName>
</protein>
<dbReference type="PANTHER" id="PTHR36925">
    <property type="entry name" value="COBALT-PRECORRIN-6A REDUCTASE"/>
    <property type="match status" value="1"/>
</dbReference>
<dbReference type="InterPro" id="IPR003723">
    <property type="entry name" value="Precorrin-6x_reduct"/>
</dbReference>
<comment type="pathway">
    <text evidence="1">Cofactor biosynthesis; adenosylcobalamin biosynthesis.</text>
</comment>
<name>A0ABU5HXC3_9HYPH</name>
<dbReference type="GO" id="GO:0016491">
    <property type="term" value="F:oxidoreductase activity"/>
    <property type="evidence" value="ECO:0007669"/>
    <property type="project" value="UniProtKB-KW"/>
</dbReference>
<evidence type="ECO:0000256" key="1">
    <source>
        <dbReference type="ARBA" id="ARBA00004953"/>
    </source>
</evidence>
<dbReference type="NCBIfam" id="NF005968">
    <property type="entry name" value="PRK08057.1-2"/>
    <property type="match status" value="1"/>
</dbReference>
<sequence length="258" mass="27293">MPADRGTRRRILVLGGTGEANALAARLQTHIPNVDIILSLAGRTRHPVVPSGDRILLRTGGFGGVEGLSAYLAGEPFAALVDATHPFAVQIAANAAAAAARTGTRAIKLSRPPWTILPGDRWTMVADEPEAAAALPDGARPFIALGSQHLAAFEHRRDLKPVLRMIEPAAVSRPPAAEIVRAGPGRCASDEARLFRERTITHLVCRNAGGPASYPKIEAARTLGLEVVMIERPATAGPIRVVPDVEAAMAWISRCMIA</sequence>
<dbReference type="PANTHER" id="PTHR36925:SF1">
    <property type="entry name" value="COBALT-PRECORRIN-6A REDUCTASE"/>
    <property type="match status" value="1"/>
</dbReference>
<evidence type="ECO:0000256" key="2">
    <source>
        <dbReference type="ARBA" id="ARBA00022573"/>
    </source>
</evidence>
<dbReference type="RefSeq" id="WP_322185119.1">
    <property type="nucleotide sequence ID" value="NZ_JAXLPB010000001.1"/>
</dbReference>
<dbReference type="Proteomes" id="UP001294412">
    <property type="component" value="Unassembled WGS sequence"/>
</dbReference>
<proteinExistence type="predicted"/>
<organism evidence="4 5">
    <name type="scientific">Fulvimarina uroteuthidis</name>
    <dbReference type="NCBI Taxonomy" id="3098149"/>
    <lineage>
        <taxon>Bacteria</taxon>
        <taxon>Pseudomonadati</taxon>
        <taxon>Pseudomonadota</taxon>
        <taxon>Alphaproteobacteria</taxon>
        <taxon>Hyphomicrobiales</taxon>
        <taxon>Aurantimonadaceae</taxon>
        <taxon>Fulvimarina</taxon>
    </lineage>
</organism>